<evidence type="ECO:0000256" key="1">
    <source>
        <dbReference type="SAM" id="Phobius"/>
    </source>
</evidence>
<keyword evidence="1" id="KW-0812">Transmembrane</keyword>
<evidence type="ECO:0000313" key="3">
    <source>
        <dbReference type="EMBL" id="MCJ8147390.1"/>
    </source>
</evidence>
<keyword evidence="3" id="KW-0418">Kinase</keyword>
<keyword evidence="3" id="KW-0808">Transferase</keyword>
<dbReference type="PANTHER" id="PTHR34220:SF7">
    <property type="entry name" value="SENSOR HISTIDINE KINASE YPDA"/>
    <property type="match status" value="1"/>
</dbReference>
<comment type="caution">
    <text evidence="3">The sequence shown here is derived from an EMBL/GenBank/DDBJ whole genome shotgun (WGS) entry which is preliminary data.</text>
</comment>
<dbReference type="RefSeq" id="WP_241573485.1">
    <property type="nucleotide sequence ID" value="NZ_JAKUML010000021.1"/>
</dbReference>
<organism evidence="3 4">
    <name type="scientific">Acinetobacter sedimenti</name>
    <dbReference type="NCBI Taxonomy" id="2919922"/>
    <lineage>
        <taxon>Bacteria</taxon>
        <taxon>Pseudomonadati</taxon>
        <taxon>Pseudomonadota</taxon>
        <taxon>Gammaproteobacteria</taxon>
        <taxon>Moraxellales</taxon>
        <taxon>Moraxellaceae</taxon>
        <taxon>Acinetobacter</taxon>
    </lineage>
</organism>
<sequence>MTVQTNTKQTKTNLSKPVPRFGFRDFKQWRQVFELLLASNALGLILAVASVARLSDITWVLLIHHVLFVSWVCVAFAYCIDYLQRRMPYLARKTFFIFNFLVLILIVLFSGFIINILQHHAQFPRHALTWQIISEHSLRRMVLGGGIGLIVLRYLYVRELWIEQRQSELMARVQALQARIHPHFLFNSLNSVVSLIGSDPFKAEQMLIDLSSLFRASLTELREVSLREEVELCQRYLKIEGVRLGDRLQVKWRIDGENLLNQAKIPLLTLQPLLENCIYHGVESLSKASMVSILIEIRDHHVSIVLTNPYRTKEAQVKSESNQGNGIAIDNVKQRLMAYYGAEVKFSTFARDDVYTTLLSYRYQ</sequence>
<reference evidence="3" key="1">
    <citation type="submission" date="2022-02" db="EMBL/GenBank/DDBJ databases">
        <title>Acinetobacter A3.8 sp. nov., isolated from Sediment (Zhairuo Island).</title>
        <authorList>
            <person name="Zheng K."/>
        </authorList>
    </citation>
    <scope>NUCLEOTIDE SEQUENCE</scope>
    <source>
        <strain evidence="3">A3.8</strain>
    </source>
</reference>
<accession>A0A9X1WYT5</accession>
<dbReference type="InterPro" id="IPR050640">
    <property type="entry name" value="Bact_2-comp_sensor_kinase"/>
</dbReference>
<keyword evidence="1" id="KW-0472">Membrane</keyword>
<dbReference type="InterPro" id="IPR010559">
    <property type="entry name" value="Sig_transdc_His_kin_internal"/>
</dbReference>
<evidence type="ECO:0000313" key="4">
    <source>
        <dbReference type="Proteomes" id="UP001139701"/>
    </source>
</evidence>
<feature type="transmembrane region" description="Helical" evidence="1">
    <location>
        <begin position="32"/>
        <end position="51"/>
    </location>
</feature>
<feature type="domain" description="Signal transduction histidine kinase internal region" evidence="2">
    <location>
        <begin position="171"/>
        <end position="248"/>
    </location>
</feature>
<dbReference type="GO" id="GO:0016020">
    <property type="term" value="C:membrane"/>
    <property type="evidence" value="ECO:0007669"/>
    <property type="project" value="InterPro"/>
</dbReference>
<dbReference type="AlphaFoldDB" id="A0A9X1WYT5"/>
<dbReference type="Gene3D" id="3.30.565.10">
    <property type="entry name" value="Histidine kinase-like ATPase, C-terminal domain"/>
    <property type="match status" value="1"/>
</dbReference>
<dbReference type="Proteomes" id="UP001139701">
    <property type="component" value="Unassembled WGS sequence"/>
</dbReference>
<dbReference type="PANTHER" id="PTHR34220">
    <property type="entry name" value="SENSOR HISTIDINE KINASE YPDA"/>
    <property type="match status" value="1"/>
</dbReference>
<dbReference type="EMBL" id="JAKUML010000021">
    <property type="protein sequence ID" value="MCJ8147390.1"/>
    <property type="molecule type" value="Genomic_DNA"/>
</dbReference>
<keyword evidence="1" id="KW-1133">Transmembrane helix</keyword>
<name>A0A9X1WYT5_9GAMM</name>
<feature type="transmembrane region" description="Helical" evidence="1">
    <location>
        <begin position="95"/>
        <end position="117"/>
    </location>
</feature>
<feature type="transmembrane region" description="Helical" evidence="1">
    <location>
        <begin position="137"/>
        <end position="156"/>
    </location>
</feature>
<dbReference type="GO" id="GO:0000155">
    <property type="term" value="F:phosphorelay sensor kinase activity"/>
    <property type="evidence" value="ECO:0007669"/>
    <property type="project" value="InterPro"/>
</dbReference>
<feature type="transmembrane region" description="Helical" evidence="1">
    <location>
        <begin position="57"/>
        <end position="83"/>
    </location>
</feature>
<keyword evidence="4" id="KW-1185">Reference proteome</keyword>
<dbReference type="Pfam" id="PF06580">
    <property type="entry name" value="His_kinase"/>
    <property type="match status" value="1"/>
</dbReference>
<proteinExistence type="predicted"/>
<protein>
    <submittedName>
        <fullName evidence="3">Histidine kinase</fullName>
    </submittedName>
</protein>
<gene>
    <name evidence="3" type="ORF">MKI79_10910</name>
</gene>
<evidence type="ECO:0000259" key="2">
    <source>
        <dbReference type="Pfam" id="PF06580"/>
    </source>
</evidence>
<dbReference type="InterPro" id="IPR036890">
    <property type="entry name" value="HATPase_C_sf"/>
</dbReference>